<gene>
    <name evidence="3" type="ORF">OD750_013720</name>
</gene>
<dbReference type="AlphaFoldDB" id="A0A9X3YJN5"/>
<keyword evidence="2" id="KW-0812">Transmembrane</keyword>
<feature type="compositionally biased region" description="Basic and acidic residues" evidence="1">
    <location>
        <begin position="485"/>
        <end position="495"/>
    </location>
</feature>
<reference evidence="3" key="1">
    <citation type="submission" date="2023-02" db="EMBL/GenBank/DDBJ databases">
        <title>Tahibacter soli sp. nov. isolated from soil.</title>
        <authorList>
            <person name="Baek J.H."/>
            <person name="Lee J.K."/>
            <person name="Choi D.G."/>
            <person name="Jeon C.O."/>
        </authorList>
    </citation>
    <scope>NUCLEOTIDE SEQUENCE</scope>
    <source>
        <strain evidence="3">BL</strain>
    </source>
</reference>
<evidence type="ECO:0000256" key="1">
    <source>
        <dbReference type="SAM" id="MobiDB-lite"/>
    </source>
</evidence>
<feature type="transmembrane region" description="Helical" evidence="2">
    <location>
        <begin position="128"/>
        <end position="146"/>
    </location>
</feature>
<name>A0A9X3YJN5_9GAMM</name>
<keyword evidence="2" id="KW-0472">Membrane</keyword>
<comment type="caution">
    <text evidence="3">The sequence shown here is derived from an EMBL/GenBank/DDBJ whole genome shotgun (WGS) entry which is preliminary data.</text>
</comment>
<feature type="transmembrane region" description="Helical" evidence="2">
    <location>
        <begin position="44"/>
        <end position="61"/>
    </location>
</feature>
<evidence type="ECO:0000313" key="3">
    <source>
        <dbReference type="EMBL" id="MDC8013596.1"/>
    </source>
</evidence>
<dbReference type="RefSeq" id="WP_263545802.1">
    <property type="nucleotide sequence ID" value="NZ_JAOVZO020000017.1"/>
</dbReference>
<feature type="region of interest" description="Disordered" evidence="1">
    <location>
        <begin position="463"/>
        <end position="496"/>
    </location>
</feature>
<sequence length="722" mass="77833">MSATQILAQLRDAVLRRRASIGARFGAAFALAALPLAWRQGGTTGALVAAIAIALAGFALWRHDRRRVDAAFIARRLDAADIRFDDSAELLYRDEADLGTLAALQKQRLVQRLQAHAPDLRPAMPARALAVAFAAAAVVAALSLWLPNRAQFPHPAASDAAAANGDARSTQIVASRLAIAPPAYTGLAARTEPALDTRVPEGAALTWQLAFSTTPAAVALEFHDGTRTALARDGERWTGTRTLERSALYRVVVDGAPPVAPDTLHRIDAVPDQAPDVRVTAPDKTLTLLEHDQKTWDLAFEGSDDYGLGDATLAITLAQGTGENITFKEQAIVLQGDGDARHRRYRHTLDLASLGIRPGDDVIVKLALADNRQPTPNVTRSASFILRWPPEASAESAGMDGLVRKTLPAYFRSQRQIIIDTEALVADKANLSEEELLEKSDKIGVDQKILRLRYGQFLGEEFESSAAEKPQAAEHDEHDDEHEDGDEKHGADKRGATQSDALTHDDHAAPKAGAFGDAGNVLAQFGHTHDHAEAATLLDPETRRILKAALDEMWQAERELRTGKPDAALPYEYKALDYIKQVQQATRIYLARVGLELPALDETRRLSGDRKGVTDPADALAAAQADATAANLAQALADGTTPDFAAFDAWLARHGTSLPDELGLRAALDAVRRDPACADCRERARGALWPALPTPAAAPALRRAPDAQGRAYLDALKRTERP</sequence>
<organism evidence="3 4">
    <name type="scientific">Tahibacter soli</name>
    <dbReference type="NCBI Taxonomy" id="2983605"/>
    <lineage>
        <taxon>Bacteria</taxon>
        <taxon>Pseudomonadati</taxon>
        <taxon>Pseudomonadota</taxon>
        <taxon>Gammaproteobacteria</taxon>
        <taxon>Lysobacterales</taxon>
        <taxon>Rhodanobacteraceae</taxon>
        <taxon>Tahibacter</taxon>
    </lineage>
</organism>
<dbReference type="EMBL" id="JAOVZO020000017">
    <property type="protein sequence ID" value="MDC8013596.1"/>
    <property type="molecule type" value="Genomic_DNA"/>
</dbReference>
<keyword evidence="2" id="KW-1133">Transmembrane helix</keyword>
<feature type="transmembrane region" description="Helical" evidence="2">
    <location>
        <begin position="21"/>
        <end position="38"/>
    </location>
</feature>
<proteinExistence type="predicted"/>
<accession>A0A9X3YJN5</accession>
<protein>
    <submittedName>
        <fullName evidence="3">DUF4175 domain-containing protein</fullName>
    </submittedName>
</protein>
<keyword evidence="4" id="KW-1185">Reference proteome</keyword>
<evidence type="ECO:0000313" key="4">
    <source>
        <dbReference type="Proteomes" id="UP001139971"/>
    </source>
</evidence>
<evidence type="ECO:0000256" key="2">
    <source>
        <dbReference type="SAM" id="Phobius"/>
    </source>
</evidence>
<dbReference type="Proteomes" id="UP001139971">
    <property type="component" value="Unassembled WGS sequence"/>
</dbReference>